<keyword evidence="2" id="KW-1185">Reference proteome</keyword>
<evidence type="ECO:0000313" key="2">
    <source>
        <dbReference type="Proteomes" id="UP001629745"/>
    </source>
</evidence>
<organism evidence="1 2">
    <name type="scientific">Rhodococcus parequi</name>
    <dbReference type="NCBI Taxonomy" id="3137122"/>
    <lineage>
        <taxon>Bacteria</taxon>
        <taxon>Bacillati</taxon>
        <taxon>Actinomycetota</taxon>
        <taxon>Actinomycetes</taxon>
        <taxon>Mycobacteriales</taxon>
        <taxon>Nocardiaceae</taxon>
        <taxon>Rhodococcus</taxon>
    </lineage>
</organism>
<protein>
    <submittedName>
        <fullName evidence="1">Uncharacterized protein</fullName>
    </submittedName>
</protein>
<reference evidence="1 2" key="1">
    <citation type="submission" date="2023-11" db="EMBL/GenBank/DDBJ databases">
        <authorList>
            <person name="Val-Calvo J."/>
            <person name="Scortti M."/>
            <person name="Vazquez-Boland J."/>
        </authorList>
    </citation>
    <scope>NUCLEOTIDE SEQUENCE [LARGE SCALE GENOMIC DNA]</scope>
    <source>
        <strain evidence="1 2">PAM 2766</strain>
    </source>
</reference>
<gene>
    <name evidence="1" type="ORF">ABEU20_000558</name>
</gene>
<dbReference type="EMBL" id="JBDLNV010000001">
    <property type="protein sequence ID" value="MFM1722018.1"/>
    <property type="molecule type" value="Genomic_DNA"/>
</dbReference>
<dbReference type="Proteomes" id="UP001629745">
    <property type="component" value="Unassembled WGS sequence"/>
</dbReference>
<accession>A0ABW9FB99</accession>
<name>A0ABW9FB99_9NOCA</name>
<evidence type="ECO:0000313" key="1">
    <source>
        <dbReference type="EMBL" id="MFM1722018.1"/>
    </source>
</evidence>
<dbReference type="RefSeq" id="WP_420163152.1">
    <property type="nucleotide sequence ID" value="NZ_JBDLNV010000001.1"/>
</dbReference>
<proteinExistence type="predicted"/>
<comment type="caution">
    <text evidence="1">The sequence shown here is derived from an EMBL/GenBank/DDBJ whole genome shotgun (WGS) entry which is preliminary data.</text>
</comment>
<sequence length="64" mass="7235">MSLRIDAPVKSQSVNRRPIRALVRRADLKLHRAKSRSNVLTDAEIPSKRLSLTSVSTKWSIPRA</sequence>